<dbReference type="GeneID" id="54569633"/>
<dbReference type="Gene3D" id="1.20.1250.20">
    <property type="entry name" value="MFS general substrate transporter like domains"/>
    <property type="match status" value="1"/>
</dbReference>
<feature type="transmembrane region" description="Helical" evidence="7">
    <location>
        <begin position="196"/>
        <end position="219"/>
    </location>
</feature>
<dbReference type="AlphaFoldDB" id="A0A6A6CQQ9"/>
<evidence type="ECO:0000256" key="6">
    <source>
        <dbReference type="SAM" id="MobiDB-lite"/>
    </source>
</evidence>
<dbReference type="PANTHER" id="PTHR23502:SF38">
    <property type="entry name" value="POLYAMINE TRANSPORTER 4"/>
    <property type="match status" value="1"/>
</dbReference>
<dbReference type="InterPro" id="IPR011701">
    <property type="entry name" value="MFS"/>
</dbReference>
<dbReference type="InterPro" id="IPR036259">
    <property type="entry name" value="MFS_trans_sf"/>
</dbReference>
<evidence type="ECO:0000256" key="4">
    <source>
        <dbReference type="ARBA" id="ARBA00022989"/>
    </source>
</evidence>
<feature type="transmembrane region" description="Helical" evidence="7">
    <location>
        <begin position="411"/>
        <end position="437"/>
    </location>
</feature>
<dbReference type="GO" id="GO:0000297">
    <property type="term" value="F:spermine transmembrane transporter activity"/>
    <property type="evidence" value="ECO:0007669"/>
    <property type="project" value="TreeGrafter"/>
</dbReference>
<keyword evidence="10" id="KW-1185">Reference proteome</keyword>
<keyword evidence="4 7" id="KW-1133">Transmembrane helix</keyword>
<dbReference type="OrthoDB" id="3936150at2759"/>
<feature type="transmembrane region" description="Helical" evidence="7">
    <location>
        <begin position="69"/>
        <end position="88"/>
    </location>
</feature>
<name>A0A6A6CQQ9_ZASCE</name>
<feature type="compositionally biased region" description="Polar residues" evidence="6">
    <location>
        <begin position="28"/>
        <end position="39"/>
    </location>
</feature>
<sequence length="512" mass="55984">MKTHESRDHSRKSSNASVEDEEKAGEQSGRTSIAESPSRSAPKPEQKVDDWDGPDDPDNAQNWPKSKKVYHTLVPASIAFVCTVASSIYTPGRGDLMRDFGVSAEVSLLPYVLYVLGLAFGPMLSAPCSETFGRRAVYLTGMPLFALFTLGSGFANSITALCILRFLSGVAGSPGLAIGSATLSDMWKPAERATPMSIYVTTPFLGPAIGPLVGGFTAQAKGWRWTMWVLLFFAVACLTPALFMKETYKSAILRKRAKKRGLKYPTLNRTPLQSAKFFLKSTLTRPVHMCAMEPVVLLFTLYIAINFGMLYGFFAAFPYVFETVYGFDVGQIGLTFLGIGVGCIVGCLFIILFFRLFYIPKVVQGGKAGKGETVSPETRLWIAMIGSIMLPVSLFWFAWTAENDVHWMAPVAAEGVFACGNLMIFMAAVLYLMDFYGPLYGASAMGANNLARYTLGAVLPLFIVQMYEGLGIGWATTLLGFVSLACTPIPWAFYWFGPRLRSCSKYAKPDGN</sequence>
<evidence type="ECO:0000256" key="1">
    <source>
        <dbReference type="ARBA" id="ARBA00004141"/>
    </source>
</evidence>
<dbReference type="InterPro" id="IPR020846">
    <property type="entry name" value="MFS_dom"/>
</dbReference>
<gene>
    <name evidence="9" type="ORF">M409DRAFT_65084</name>
</gene>
<feature type="transmembrane region" description="Helical" evidence="7">
    <location>
        <begin position="332"/>
        <end position="359"/>
    </location>
</feature>
<keyword evidence="3 7" id="KW-0812">Transmembrane</keyword>
<evidence type="ECO:0000259" key="8">
    <source>
        <dbReference type="PROSITE" id="PS50850"/>
    </source>
</evidence>
<dbReference type="RefSeq" id="XP_033670300.1">
    <property type="nucleotide sequence ID" value="XM_033816361.1"/>
</dbReference>
<dbReference type="PANTHER" id="PTHR23502">
    <property type="entry name" value="MAJOR FACILITATOR SUPERFAMILY"/>
    <property type="match status" value="1"/>
</dbReference>
<feature type="transmembrane region" description="Helical" evidence="7">
    <location>
        <begin position="295"/>
        <end position="320"/>
    </location>
</feature>
<feature type="transmembrane region" description="Helical" evidence="7">
    <location>
        <begin position="136"/>
        <end position="157"/>
    </location>
</feature>
<feature type="region of interest" description="Disordered" evidence="6">
    <location>
        <begin position="1"/>
        <end position="64"/>
    </location>
</feature>
<evidence type="ECO:0000256" key="3">
    <source>
        <dbReference type="ARBA" id="ARBA00022692"/>
    </source>
</evidence>
<proteinExistence type="inferred from homology"/>
<dbReference type="GO" id="GO:0015606">
    <property type="term" value="F:spermidine transmembrane transporter activity"/>
    <property type="evidence" value="ECO:0007669"/>
    <property type="project" value="TreeGrafter"/>
</dbReference>
<feature type="transmembrane region" description="Helical" evidence="7">
    <location>
        <begin position="225"/>
        <end position="244"/>
    </location>
</feature>
<dbReference type="SUPFAM" id="SSF103473">
    <property type="entry name" value="MFS general substrate transporter"/>
    <property type="match status" value="1"/>
</dbReference>
<evidence type="ECO:0000313" key="10">
    <source>
        <dbReference type="Proteomes" id="UP000799537"/>
    </source>
</evidence>
<dbReference type="PROSITE" id="PS50850">
    <property type="entry name" value="MFS"/>
    <property type="match status" value="1"/>
</dbReference>
<dbReference type="FunFam" id="1.20.1250.20:FF:000082">
    <property type="entry name" value="MFS multidrug transporter, putative"/>
    <property type="match status" value="1"/>
</dbReference>
<dbReference type="CDD" id="cd17323">
    <property type="entry name" value="MFS_Tpo1_MDR_like"/>
    <property type="match status" value="1"/>
</dbReference>
<dbReference type="EMBL" id="ML993588">
    <property type="protein sequence ID" value="KAF2169411.1"/>
    <property type="molecule type" value="Genomic_DNA"/>
</dbReference>
<dbReference type="GO" id="GO:0005886">
    <property type="term" value="C:plasma membrane"/>
    <property type="evidence" value="ECO:0007669"/>
    <property type="project" value="TreeGrafter"/>
</dbReference>
<feature type="transmembrane region" description="Helical" evidence="7">
    <location>
        <begin position="449"/>
        <end position="467"/>
    </location>
</feature>
<protein>
    <recommendedName>
        <fullName evidence="8">Major facilitator superfamily (MFS) profile domain-containing protein</fullName>
    </recommendedName>
</protein>
<dbReference type="Pfam" id="PF07690">
    <property type="entry name" value="MFS_1"/>
    <property type="match status" value="1"/>
</dbReference>
<feature type="domain" description="Major facilitator superfamily (MFS) profile" evidence="8">
    <location>
        <begin position="71"/>
        <end position="501"/>
    </location>
</feature>
<comment type="similarity">
    <text evidence="2">Belongs to the major facilitator superfamily.</text>
</comment>
<feature type="transmembrane region" description="Helical" evidence="7">
    <location>
        <begin position="163"/>
        <end position="184"/>
    </location>
</feature>
<comment type="subcellular location">
    <subcellularLocation>
        <location evidence="1">Membrane</location>
        <topology evidence="1">Multi-pass membrane protein</topology>
    </subcellularLocation>
</comment>
<organism evidence="9 10">
    <name type="scientific">Zasmidium cellare ATCC 36951</name>
    <dbReference type="NCBI Taxonomy" id="1080233"/>
    <lineage>
        <taxon>Eukaryota</taxon>
        <taxon>Fungi</taxon>
        <taxon>Dikarya</taxon>
        <taxon>Ascomycota</taxon>
        <taxon>Pezizomycotina</taxon>
        <taxon>Dothideomycetes</taxon>
        <taxon>Dothideomycetidae</taxon>
        <taxon>Mycosphaerellales</taxon>
        <taxon>Mycosphaerellaceae</taxon>
        <taxon>Zasmidium</taxon>
    </lineage>
</organism>
<evidence type="ECO:0000256" key="2">
    <source>
        <dbReference type="ARBA" id="ARBA00008335"/>
    </source>
</evidence>
<feature type="transmembrane region" description="Helical" evidence="7">
    <location>
        <begin position="473"/>
        <end position="496"/>
    </location>
</feature>
<feature type="transmembrane region" description="Helical" evidence="7">
    <location>
        <begin position="108"/>
        <end position="124"/>
    </location>
</feature>
<feature type="transmembrane region" description="Helical" evidence="7">
    <location>
        <begin position="380"/>
        <end position="399"/>
    </location>
</feature>
<accession>A0A6A6CQQ9</accession>
<dbReference type="Proteomes" id="UP000799537">
    <property type="component" value="Unassembled WGS sequence"/>
</dbReference>
<evidence type="ECO:0000256" key="7">
    <source>
        <dbReference type="SAM" id="Phobius"/>
    </source>
</evidence>
<reference evidence="9" key="1">
    <citation type="journal article" date="2020" name="Stud. Mycol.">
        <title>101 Dothideomycetes genomes: a test case for predicting lifestyles and emergence of pathogens.</title>
        <authorList>
            <person name="Haridas S."/>
            <person name="Albert R."/>
            <person name="Binder M."/>
            <person name="Bloem J."/>
            <person name="Labutti K."/>
            <person name="Salamov A."/>
            <person name="Andreopoulos B."/>
            <person name="Baker S."/>
            <person name="Barry K."/>
            <person name="Bills G."/>
            <person name="Bluhm B."/>
            <person name="Cannon C."/>
            <person name="Castanera R."/>
            <person name="Culley D."/>
            <person name="Daum C."/>
            <person name="Ezra D."/>
            <person name="Gonzalez J."/>
            <person name="Henrissat B."/>
            <person name="Kuo A."/>
            <person name="Liang C."/>
            <person name="Lipzen A."/>
            <person name="Lutzoni F."/>
            <person name="Magnuson J."/>
            <person name="Mondo S."/>
            <person name="Nolan M."/>
            <person name="Ohm R."/>
            <person name="Pangilinan J."/>
            <person name="Park H.-J."/>
            <person name="Ramirez L."/>
            <person name="Alfaro M."/>
            <person name="Sun H."/>
            <person name="Tritt A."/>
            <person name="Yoshinaga Y."/>
            <person name="Zwiers L.-H."/>
            <person name="Turgeon B."/>
            <person name="Goodwin S."/>
            <person name="Spatafora J."/>
            <person name="Crous P."/>
            <person name="Grigoriev I."/>
        </authorList>
    </citation>
    <scope>NUCLEOTIDE SEQUENCE</scope>
    <source>
        <strain evidence="9">ATCC 36951</strain>
    </source>
</reference>
<keyword evidence="5 7" id="KW-0472">Membrane</keyword>
<evidence type="ECO:0000256" key="5">
    <source>
        <dbReference type="ARBA" id="ARBA00023136"/>
    </source>
</evidence>
<evidence type="ECO:0000313" key="9">
    <source>
        <dbReference type="EMBL" id="KAF2169411.1"/>
    </source>
</evidence>